<name>A0ABN8M2T3_9CNID</name>
<comment type="caution">
    <text evidence="1">The sequence shown here is derived from an EMBL/GenBank/DDBJ whole genome shotgun (WGS) entry which is preliminary data.</text>
</comment>
<feature type="non-terminal residue" evidence="1">
    <location>
        <position position="1"/>
    </location>
</feature>
<evidence type="ECO:0000313" key="1">
    <source>
        <dbReference type="EMBL" id="CAH3023898.1"/>
    </source>
</evidence>
<accession>A0ABN8M2T3</accession>
<organism evidence="1 2">
    <name type="scientific">Porites evermanni</name>
    <dbReference type="NCBI Taxonomy" id="104178"/>
    <lineage>
        <taxon>Eukaryota</taxon>
        <taxon>Metazoa</taxon>
        <taxon>Cnidaria</taxon>
        <taxon>Anthozoa</taxon>
        <taxon>Hexacorallia</taxon>
        <taxon>Scleractinia</taxon>
        <taxon>Fungiina</taxon>
        <taxon>Poritidae</taxon>
        <taxon>Porites</taxon>
    </lineage>
</organism>
<gene>
    <name evidence="1" type="ORF">PEVE_00020923</name>
</gene>
<dbReference type="EMBL" id="CALNXI010000280">
    <property type="protein sequence ID" value="CAH3023898.1"/>
    <property type="molecule type" value="Genomic_DNA"/>
</dbReference>
<feature type="non-terminal residue" evidence="1">
    <location>
        <position position="634"/>
    </location>
</feature>
<dbReference type="Proteomes" id="UP001159427">
    <property type="component" value="Unassembled WGS sequence"/>
</dbReference>
<reference evidence="1 2" key="1">
    <citation type="submission" date="2022-05" db="EMBL/GenBank/DDBJ databases">
        <authorList>
            <consortium name="Genoscope - CEA"/>
            <person name="William W."/>
        </authorList>
    </citation>
    <scope>NUCLEOTIDE SEQUENCE [LARGE SCALE GENOMIC DNA]</scope>
</reference>
<sequence length="634" mass="71264">ELKEAIADIPQNTPNESEELIRKLYGQILNLKKEEVKEQLLDDLKAVASRGLQEELKKLIQRQGLQREAIHLVVNFLTNIPELAEYLNENSSQPEVLRDAGLEMINTRLGPYLEVVGGLRAKGIDVSKGWVKTLCERAPSFQELTRLSLQDLEKCCQGANEGEIYEIHRLVEKAESQKNRLAAIPQDEKLIQENKNAKALDKEKLEKAKKLLNEAKVMGTHVFQSSERVVDRKVTEIVNTLELPADWFRPDEEISYIQLFEQLDQIIAEHQNVVESADSYKSEVEIVTRASSGKALCAIYHSEYKPPKPAGRPLLLVPTNVNLTNPSSAQEINYLKFSAKGTAAEYVRTVESSSTNIGMGVAGFYGLFDGKVQRGHRNERSSQADKSAKLSTTSASVLQYIHTAKKTFQLERDQINISFPARKAAKMITQDAKDDASKREKSARIFMERYGSHFPAGVQTLGGVFFSIADAESKSAMDTYELTEAAVNHLNAQMSFGFRGGAFGIGASGTGERTSSTGKTHAKHKTSHNEIFTFSVKSMGPLATNPSTFHKLLLHNSTWALIDRGSFEGYIPVWELIRDLGKEFEEAAVVLEETWRKDENARKKEWKDLQREKKAEEELKRIKEEHLKWVSQAQ</sequence>
<evidence type="ECO:0008006" key="3">
    <source>
        <dbReference type="Google" id="ProtNLM"/>
    </source>
</evidence>
<evidence type="ECO:0000313" key="2">
    <source>
        <dbReference type="Proteomes" id="UP001159427"/>
    </source>
</evidence>
<protein>
    <recommendedName>
        <fullName evidence="3">MACPF domain-containing protein</fullName>
    </recommendedName>
</protein>
<proteinExistence type="predicted"/>
<keyword evidence="2" id="KW-1185">Reference proteome</keyword>